<feature type="region of interest" description="Disordered" evidence="3">
    <location>
        <begin position="241"/>
        <end position="260"/>
    </location>
</feature>
<dbReference type="Proteomes" id="UP000265515">
    <property type="component" value="Unassembled WGS sequence"/>
</dbReference>
<evidence type="ECO:0000313" key="5">
    <source>
        <dbReference type="EMBL" id="GBG80729.1"/>
    </source>
</evidence>
<dbReference type="Gramene" id="GBG80729">
    <property type="protein sequence ID" value="GBG80729"/>
    <property type="gene ID" value="CBR_g31284"/>
</dbReference>
<keyword evidence="2" id="KW-0143">Chaperone</keyword>
<dbReference type="GO" id="GO:0051259">
    <property type="term" value="P:protein complex oligomerization"/>
    <property type="evidence" value="ECO:0007669"/>
    <property type="project" value="InterPro"/>
</dbReference>
<organism evidence="5 6">
    <name type="scientific">Chara braunii</name>
    <name type="common">Braun's stonewort</name>
    <dbReference type="NCBI Taxonomy" id="69332"/>
    <lineage>
        <taxon>Eukaryota</taxon>
        <taxon>Viridiplantae</taxon>
        <taxon>Streptophyta</taxon>
        <taxon>Charophyceae</taxon>
        <taxon>Charales</taxon>
        <taxon>Characeae</taxon>
        <taxon>Chara</taxon>
    </lineage>
</organism>
<dbReference type="GO" id="GO:0044571">
    <property type="term" value="P:[2Fe-2S] cluster assembly"/>
    <property type="evidence" value="ECO:0007669"/>
    <property type="project" value="InterPro"/>
</dbReference>
<keyword evidence="6" id="KW-1185">Reference proteome</keyword>
<accession>A0A388LEJ3</accession>
<dbReference type="STRING" id="69332.A0A388LEJ3"/>
<proteinExistence type="inferred from homology"/>
<dbReference type="GO" id="GO:0001671">
    <property type="term" value="F:ATPase activator activity"/>
    <property type="evidence" value="ECO:0007669"/>
    <property type="project" value="InterPro"/>
</dbReference>
<dbReference type="SUPFAM" id="SSF46565">
    <property type="entry name" value="Chaperone J-domain"/>
    <property type="match status" value="1"/>
</dbReference>
<dbReference type="SUPFAM" id="SSF47144">
    <property type="entry name" value="HSC20 (HSCB), C-terminal oligomerisation domain"/>
    <property type="match status" value="1"/>
</dbReference>
<feature type="region of interest" description="Disordered" evidence="3">
    <location>
        <begin position="184"/>
        <end position="218"/>
    </location>
</feature>
<evidence type="ECO:0000256" key="3">
    <source>
        <dbReference type="SAM" id="MobiDB-lite"/>
    </source>
</evidence>
<dbReference type="Gene3D" id="1.20.1280.20">
    <property type="entry name" value="HscB, C-terminal domain"/>
    <property type="match status" value="1"/>
</dbReference>
<dbReference type="NCBIfam" id="TIGR00714">
    <property type="entry name" value="hscB"/>
    <property type="match status" value="1"/>
</dbReference>
<gene>
    <name evidence="5" type="ORF">CBR_g31284</name>
</gene>
<dbReference type="OrthoDB" id="448954at2759"/>
<evidence type="ECO:0000256" key="2">
    <source>
        <dbReference type="ARBA" id="ARBA00023186"/>
    </source>
</evidence>
<dbReference type="Pfam" id="PF07743">
    <property type="entry name" value="HSCB_C"/>
    <property type="match status" value="1"/>
</dbReference>
<feature type="domain" description="Co-chaperone HscB C-terminal oligomerisation" evidence="4">
    <location>
        <begin position="370"/>
        <end position="417"/>
    </location>
</feature>
<reference evidence="5 6" key="1">
    <citation type="journal article" date="2018" name="Cell">
        <title>The Chara Genome: Secondary Complexity and Implications for Plant Terrestrialization.</title>
        <authorList>
            <person name="Nishiyama T."/>
            <person name="Sakayama H."/>
            <person name="Vries J.D."/>
            <person name="Buschmann H."/>
            <person name="Saint-Marcoux D."/>
            <person name="Ullrich K.K."/>
            <person name="Haas F.B."/>
            <person name="Vanderstraeten L."/>
            <person name="Becker D."/>
            <person name="Lang D."/>
            <person name="Vosolsobe S."/>
            <person name="Rombauts S."/>
            <person name="Wilhelmsson P.K.I."/>
            <person name="Janitza P."/>
            <person name="Kern R."/>
            <person name="Heyl A."/>
            <person name="Rumpler F."/>
            <person name="Villalobos L.I.A.C."/>
            <person name="Clay J.M."/>
            <person name="Skokan R."/>
            <person name="Toyoda A."/>
            <person name="Suzuki Y."/>
            <person name="Kagoshima H."/>
            <person name="Schijlen E."/>
            <person name="Tajeshwar N."/>
            <person name="Catarino B."/>
            <person name="Hetherington A.J."/>
            <person name="Saltykova A."/>
            <person name="Bonnot C."/>
            <person name="Breuninger H."/>
            <person name="Symeonidi A."/>
            <person name="Radhakrishnan G.V."/>
            <person name="Van Nieuwerburgh F."/>
            <person name="Deforce D."/>
            <person name="Chang C."/>
            <person name="Karol K.G."/>
            <person name="Hedrich R."/>
            <person name="Ulvskov P."/>
            <person name="Glockner G."/>
            <person name="Delwiche C.F."/>
            <person name="Petrasek J."/>
            <person name="Van de Peer Y."/>
            <person name="Friml J."/>
            <person name="Beilby M."/>
            <person name="Dolan L."/>
            <person name="Kohara Y."/>
            <person name="Sugano S."/>
            <person name="Fujiyama A."/>
            <person name="Delaux P.-M."/>
            <person name="Quint M."/>
            <person name="TheiBen G."/>
            <person name="Hagemann M."/>
            <person name="Harholt J."/>
            <person name="Dunand C."/>
            <person name="Zachgo S."/>
            <person name="Langdale J."/>
            <person name="Maumus F."/>
            <person name="Straeten D.V.D."/>
            <person name="Gould S.B."/>
            <person name="Rensing S.A."/>
        </authorList>
    </citation>
    <scope>NUCLEOTIDE SEQUENCE [LARGE SCALE GENOMIC DNA]</scope>
    <source>
        <strain evidence="5 6">S276</strain>
    </source>
</reference>
<protein>
    <recommendedName>
        <fullName evidence="4">Co-chaperone HscB C-terminal oligomerisation domain-containing protein</fullName>
    </recommendedName>
</protein>
<dbReference type="PANTHER" id="PTHR14021">
    <property type="entry name" value="IRON-SULFUR CLUSTER CO-CHAPERONE PROTEIN HSCB"/>
    <property type="match status" value="1"/>
</dbReference>
<evidence type="ECO:0000259" key="4">
    <source>
        <dbReference type="Pfam" id="PF07743"/>
    </source>
</evidence>
<dbReference type="AlphaFoldDB" id="A0A388LEJ3"/>
<dbReference type="Gene3D" id="1.10.287.110">
    <property type="entry name" value="DnaJ domain"/>
    <property type="match status" value="1"/>
</dbReference>
<evidence type="ECO:0000313" key="6">
    <source>
        <dbReference type="Proteomes" id="UP000265515"/>
    </source>
</evidence>
<feature type="compositionally biased region" description="Polar residues" evidence="3">
    <location>
        <begin position="241"/>
        <end position="259"/>
    </location>
</feature>
<sequence>MRKLLGNSLKLPDSQLCSRLSELALDGAGRVKICPDGRPVSQCRRLLSAPVSTEGDEAGLGCCLFQNGNSASSSSAGGKGSNDNNMSCAITGSSQCFLDRGATTASQQLQAVSGAGIAPSSPVITNTSVSRTLQSSSVICRRNLAHCACRHMTTMTESQLMIDTPVADMLFETKASATFTSYAASAAQEEEDQQDSDDDVGPTEGVPSESKENGAPYLAKGERVYGEAVMANGAATEVNGTVRSTVGTEGDNLTGTAEVSNEAFGGTTEVGSCESSFRCWNCGQRRVDSTSRLSVNHFDLFSLKQEFWQKRLHPDLFATKSATEKAHSAQQSAHAVNAYYTLKRPLSRAMYMVQLEAPEVGNDIEDGTVQDRSLLMEVMDFRERIEHANGDSGMLKRLADENSEKAVNNMEAVATVLDAKH</sequence>
<dbReference type="GO" id="GO:0051087">
    <property type="term" value="F:protein-folding chaperone binding"/>
    <property type="evidence" value="ECO:0007669"/>
    <property type="project" value="InterPro"/>
</dbReference>
<feature type="compositionally biased region" description="Acidic residues" evidence="3">
    <location>
        <begin position="188"/>
        <end position="201"/>
    </location>
</feature>
<dbReference type="PANTHER" id="PTHR14021:SF15">
    <property type="entry name" value="IRON-SULFUR CLUSTER CO-CHAPERONE PROTEIN HSCB"/>
    <property type="match status" value="1"/>
</dbReference>
<comment type="similarity">
    <text evidence="1">Belongs to the HscB family.</text>
</comment>
<dbReference type="EMBL" id="BFEA01000355">
    <property type="protein sequence ID" value="GBG80729.1"/>
    <property type="molecule type" value="Genomic_DNA"/>
</dbReference>
<dbReference type="InterPro" id="IPR036386">
    <property type="entry name" value="HscB_C_sf"/>
</dbReference>
<dbReference type="InterPro" id="IPR004640">
    <property type="entry name" value="HscB"/>
</dbReference>
<comment type="caution">
    <text evidence="5">The sequence shown here is derived from an EMBL/GenBank/DDBJ whole genome shotgun (WGS) entry which is preliminary data.</text>
</comment>
<evidence type="ECO:0000256" key="1">
    <source>
        <dbReference type="ARBA" id="ARBA00010476"/>
    </source>
</evidence>
<dbReference type="InterPro" id="IPR036869">
    <property type="entry name" value="J_dom_sf"/>
</dbReference>
<name>A0A388LEJ3_CHABU</name>
<dbReference type="InterPro" id="IPR009073">
    <property type="entry name" value="HscB_oligo_C"/>
</dbReference>